<evidence type="ECO:0000256" key="4">
    <source>
        <dbReference type="SAM" id="SignalP"/>
    </source>
</evidence>
<feature type="domain" description="Ionotropic glutamate receptor C-terminal" evidence="6">
    <location>
        <begin position="35"/>
        <end position="263"/>
    </location>
</feature>
<comment type="similarity">
    <text evidence="1">Belongs to the bacterial solute-binding protein 3 family.</text>
</comment>
<dbReference type="SUPFAM" id="SSF53850">
    <property type="entry name" value="Periplasmic binding protein-like II"/>
    <property type="match status" value="1"/>
</dbReference>
<feature type="signal peptide" evidence="4">
    <location>
        <begin position="1"/>
        <end position="21"/>
    </location>
</feature>
<evidence type="ECO:0000256" key="3">
    <source>
        <dbReference type="ARBA" id="ARBA00022729"/>
    </source>
</evidence>
<dbReference type="InterPro" id="IPR051455">
    <property type="entry name" value="Bact_solute-bind_prot3"/>
</dbReference>
<evidence type="ECO:0000313" key="8">
    <source>
        <dbReference type="Proteomes" id="UP001339883"/>
    </source>
</evidence>
<evidence type="ECO:0000259" key="5">
    <source>
        <dbReference type="SMART" id="SM00062"/>
    </source>
</evidence>
<feature type="chain" id="PRO_5046866416" evidence="4">
    <location>
        <begin position="22"/>
        <end position="294"/>
    </location>
</feature>
<dbReference type="RefSeq" id="WP_277095533.1">
    <property type="nucleotide sequence ID" value="NZ_VTDN01000008.1"/>
</dbReference>
<keyword evidence="2" id="KW-0813">Transport</keyword>
<dbReference type="PANTHER" id="PTHR30085:SF2">
    <property type="entry name" value="GLUTAMATE_ASPARTATE IMPORT SOLUTE-BINDING PROTEIN"/>
    <property type="match status" value="1"/>
</dbReference>
<protein>
    <submittedName>
        <fullName evidence="7">Amino acid ABC transporter substrate-binding protein</fullName>
    </submittedName>
</protein>
<name>A0ABU6DXA1_9GAMM</name>
<gene>
    <name evidence="7" type="ORF">I2F25_10715</name>
</gene>
<evidence type="ECO:0000256" key="2">
    <source>
        <dbReference type="ARBA" id="ARBA00022448"/>
    </source>
</evidence>
<dbReference type="Pfam" id="PF00497">
    <property type="entry name" value="SBP_bac_3"/>
    <property type="match status" value="1"/>
</dbReference>
<dbReference type="InterPro" id="IPR001638">
    <property type="entry name" value="Solute-binding_3/MltF_N"/>
</dbReference>
<proteinExistence type="inferred from homology"/>
<dbReference type="CDD" id="cd13688">
    <property type="entry name" value="PBP2_GltI_DEBP"/>
    <property type="match status" value="1"/>
</dbReference>
<keyword evidence="8" id="KW-1185">Reference proteome</keyword>
<sequence length="294" mass="32671">MRLLLLTTAILTALTATQVNAESTLDRIKTSGKITIGYRENAEPISYTVDGKAMGYAIDVCSNVANEIKKTLNNPNIKIEYKVEHPMIRIPDLITGAIDLECGTSTHIKQRDEVVDFSTTYFITDVGVAVKKSSKINHLNELKGRPIVLTKGTTSEKFMTSLRRNDELDFKAVYGSDNKESAELLASDRMVGWAMDEVSLTTFIAKSKNPSDYKIIDGGLSKEPYGIMMAKDSPKLKAIADRVITNMWHSGEMSKLYKKWFQSPIPPSNINLNIQPSASFKDLEKNPTDKGIDL</sequence>
<dbReference type="EMBL" id="VTDN01000008">
    <property type="protein sequence ID" value="MEB5477513.1"/>
    <property type="molecule type" value="Genomic_DNA"/>
</dbReference>
<evidence type="ECO:0000313" key="7">
    <source>
        <dbReference type="EMBL" id="MEB5477513.1"/>
    </source>
</evidence>
<keyword evidence="3 4" id="KW-0732">Signal</keyword>
<comment type="caution">
    <text evidence="7">The sequence shown here is derived from an EMBL/GenBank/DDBJ whole genome shotgun (WGS) entry which is preliminary data.</text>
</comment>
<dbReference type="Gene3D" id="3.40.190.10">
    <property type="entry name" value="Periplasmic binding protein-like II"/>
    <property type="match status" value="2"/>
</dbReference>
<feature type="domain" description="Solute-binding protein family 3/N-terminal" evidence="5">
    <location>
        <begin position="33"/>
        <end position="264"/>
    </location>
</feature>
<reference evidence="7 8" key="1">
    <citation type="submission" date="2019-08" db="EMBL/GenBank/DDBJ databases">
        <title>Five species of Acinetobacter isolated from floral nectar and animal pollinators.</title>
        <authorList>
            <person name="Hendry T.A."/>
        </authorList>
    </citation>
    <scope>NUCLEOTIDE SEQUENCE [LARGE SCALE GENOMIC DNA]</scope>
    <source>
        <strain evidence="7 8">MD18.27</strain>
    </source>
</reference>
<dbReference type="Proteomes" id="UP001339883">
    <property type="component" value="Unassembled WGS sequence"/>
</dbReference>
<evidence type="ECO:0000256" key="1">
    <source>
        <dbReference type="ARBA" id="ARBA00010333"/>
    </source>
</evidence>
<dbReference type="InterPro" id="IPR001320">
    <property type="entry name" value="Iontro_rcpt_C"/>
</dbReference>
<dbReference type="SMART" id="SM00062">
    <property type="entry name" value="PBPb"/>
    <property type="match status" value="1"/>
</dbReference>
<accession>A0ABU6DXA1</accession>
<evidence type="ECO:0000259" key="6">
    <source>
        <dbReference type="SMART" id="SM00079"/>
    </source>
</evidence>
<dbReference type="PANTHER" id="PTHR30085">
    <property type="entry name" value="AMINO ACID ABC TRANSPORTER PERMEASE"/>
    <property type="match status" value="1"/>
</dbReference>
<organism evidence="7 8">
    <name type="scientific">Acinetobacter pollinis</name>
    <dbReference type="NCBI Taxonomy" id="2605270"/>
    <lineage>
        <taxon>Bacteria</taxon>
        <taxon>Pseudomonadati</taxon>
        <taxon>Pseudomonadota</taxon>
        <taxon>Gammaproteobacteria</taxon>
        <taxon>Moraxellales</taxon>
        <taxon>Moraxellaceae</taxon>
        <taxon>Acinetobacter</taxon>
    </lineage>
</organism>
<dbReference type="SMART" id="SM00079">
    <property type="entry name" value="PBPe"/>
    <property type="match status" value="1"/>
</dbReference>